<comment type="similarity">
    <text evidence="2 10">Belongs to the universal ribosomal protein uS3 family.</text>
</comment>
<dbReference type="SMART" id="SM00322">
    <property type="entry name" value="KH"/>
    <property type="match status" value="1"/>
</dbReference>
<gene>
    <name evidence="12" type="ORF">GcC1_171018</name>
</gene>
<dbReference type="Proteomes" id="UP000285405">
    <property type="component" value="Unassembled WGS sequence"/>
</dbReference>
<dbReference type="NCBIfam" id="TIGR01009">
    <property type="entry name" value="rpsC_bact"/>
    <property type="match status" value="1"/>
</dbReference>
<dbReference type="FunFam" id="3.30.300.20:FF:000001">
    <property type="entry name" value="30S ribosomal protein S3"/>
    <property type="match status" value="1"/>
</dbReference>
<dbReference type="HAMAP" id="MF_01342">
    <property type="entry name" value="Ribosomal_uL16"/>
    <property type="match status" value="1"/>
</dbReference>
<dbReference type="PRINTS" id="PR00060">
    <property type="entry name" value="RIBOSOMALL16"/>
</dbReference>
<dbReference type="InterPro" id="IPR016180">
    <property type="entry name" value="Ribosomal_uL16_dom"/>
</dbReference>
<dbReference type="Pfam" id="PF07650">
    <property type="entry name" value="KH_2"/>
    <property type="match status" value="1"/>
</dbReference>
<evidence type="ECO:0000256" key="6">
    <source>
        <dbReference type="ARBA" id="ARBA00023274"/>
    </source>
</evidence>
<dbReference type="PROSITE" id="PS50084">
    <property type="entry name" value="KH_TYPE_1"/>
    <property type="match status" value="1"/>
</dbReference>
<organism evidence="12 13">
    <name type="scientific">Golovinomyces cichoracearum</name>
    <dbReference type="NCBI Taxonomy" id="62708"/>
    <lineage>
        <taxon>Eukaryota</taxon>
        <taxon>Fungi</taxon>
        <taxon>Dikarya</taxon>
        <taxon>Ascomycota</taxon>
        <taxon>Pezizomycotina</taxon>
        <taxon>Leotiomycetes</taxon>
        <taxon>Erysiphales</taxon>
        <taxon>Erysiphaceae</taxon>
        <taxon>Golovinomyces</taxon>
    </lineage>
</organism>
<dbReference type="CDD" id="cd02412">
    <property type="entry name" value="KH-II_30S_S3"/>
    <property type="match status" value="1"/>
</dbReference>
<sequence>MRLGIIKKWNSVWFANTKDFADHLDGDYKVRQFLMKELSKASVSRIIIERPAKSIRVTIYTARPGIVIGKKGEDVEKLRTTIGKITGVPVQINISEVRKPELDAKLVSDSITSQLERRVMFRRAMKRSVQNAMRQGAKGIKVEVSGRLGGAEIARREWYREGRVPLHTLRANIDYSISEAHTTYGVIGVKVWIFKGEILGGMATIEKLEKPSIQKKKQNQGKEGLIMLQPKRTKFRKMHKGRNRGLASGTDVNFGVFGLKAIDRGRLTARQIESARRAITRCIKRQGKMWIRIFPDKPITQKPLEVRMGKGKGNVEYWVALVQPGKILYELDGVTEEESREAFRLAAAKLPIRTIFVTKMVM</sequence>
<dbReference type="SUPFAM" id="SSF54686">
    <property type="entry name" value="Ribosomal protein L16p/L10e"/>
    <property type="match status" value="1"/>
</dbReference>
<dbReference type="Pfam" id="PF00252">
    <property type="entry name" value="Ribosomal_L16"/>
    <property type="match status" value="1"/>
</dbReference>
<dbReference type="FunFam" id="3.90.1170.10:FF:000001">
    <property type="entry name" value="50S ribosomal protein L16"/>
    <property type="match status" value="1"/>
</dbReference>
<dbReference type="SUPFAM" id="SSF54814">
    <property type="entry name" value="Prokaryotic type KH domain (KH-domain type II)"/>
    <property type="match status" value="1"/>
</dbReference>
<dbReference type="InterPro" id="IPR020798">
    <property type="entry name" value="Ribosomal_uL16_CS"/>
</dbReference>
<dbReference type="PROSITE" id="PS00548">
    <property type="entry name" value="RIBOSOMAL_S3"/>
    <property type="match status" value="1"/>
</dbReference>
<dbReference type="InterPro" id="IPR005704">
    <property type="entry name" value="Ribosomal_uS3_bac-typ"/>
</dbReference>
<dbReference type="InterPro" id="IPR000114">
    <property type="entry name" value="Ribosomal_uL16_bact-type"/>
</dbReference>
<dbReference type="CDD" id="cd01433">
    <property type="entry name" value="Ribosomal_L16_L10e"/>
    <property type="match status" value="1"/>
</dbReference>
<dbReference type="InterPro" id="IPR018280">
    <property type="entry name" value="Ribosomal_uS3_CS"/>
</dbReference>
<dbReference type="GO" id="GO:0003735">
    <property type="term" value="F:structural constituent of ribosome"/>
    <property type="evidence" value="ECO:0007669"/>
    <property type="project" value="InterPro"/>
</dbReference>
<evidence type="ECO:0000256" key="5">
    <source>
        <dbReference type="ARBA" id="ARBA00022980"/>
    </source>
</evidence>
<dbReference type="InterPro" id="IPR036419">
    <property type="entry name" value="Ribosomal_S3_C_sf"/>
</dbReference>
<dbReference type="PROSITE" id="PS00586">
    <property type="entry name" value="RIBOSOMAL_L16_1"/>
    <property type="match status" value="1"/>
</dbReference>
<dbReference type="GO" id="GO:0022627">
    <property type="term" value="C:cytosolic small ribosomal subunit"/>
    <property type="evidence" value="ECO:0007669"/>
    <property type="project" value="TreeGrafter"/>
</dbReference>
<dbReference type="Gene3D" id="3.30.1140.32">
    <property type="entry name" value="Ribosomal protein S3, C-terminal domain"/>
    <property type="match status" value="1"/>
</dbReference>
<evidence type="ECO:0000313" key="13">
    <source>
        <dbReference type="Proteomes" id="UP000285405"/>
    </source>
</evidence>
<dbReference type="InterPro" id="IPR036920">
    <property type="entry name" value="Ribosomal_uL16_sf"/>
</dbReference>
<evidence type="ECO:0000259" key="11">
    <source>
        <dbReference type="PROSITE" id="PS50823"/>
    </source>
</evidence>
<protein>
    <recommendedName>
        <fullName evidence="7">Small ribosomal subunit protein uS3c</fullName>
    </recommendedName>
    <alternativeName>
        <fullName evidence="8">30S ribosomal protein S3, chloroplastic</fullName>
    </alternativeName>
</protein>
<evidence type="ECO:0000256" key="4">
    <source>
        <dbReference type="ARBA" id="ARBA00022884"/>
    </source>
</evidence>
<evidence type="ECO:0000256" key="10">
    <source>
        <dbReference type="RuleBase" id="RU003624"/>
    </source>
</evidence>
<evidence type="ECO:0000256" key="7">
    <source>
        <dbReference type="ARBA" id="ARBA00035154"/>
    </source>
</evidence>
<dbReference type="InterPro" id="IPR001351">
    <property type="entry name" value="Ribosomal_uS3_C"/>
</dbReference>
<evidence type="ECO:0000256" key="8">
    <source>
        <dbReference type="ARBA" id="ARBA00035473"/>
    </source>
</evidence>
<name>A0A420HQS6_9PEZI</name>
<reference evidence="12 13" key="1">
    <citation type="journal article" date="2018" name="BMC Genomics">
        <title>Comparative genome analyses reveal sequence features reflecting distinct modes of host-adaptation between dicot and monocot powdery mildew.</title>
        <authorList>
            <person name="Wu Y."/>
            <person name="Ma X."/>
            <person name="Pan Z."/>
            <person name="Kale S.D."/>
            <person name="Song Y."/>
            <person name="King H."/>
            <person name="Zhang Q."/>
            <person name="Presley C."/>
            <person name="Deng X."/>
            <person name="Wei C.I."/>
            <person name="Xiao S."/>
        </authorList>
    </citation>
    <scope>NUCLEOTIDE SEQUENCE [LARGE SCALE GENOMIC DNA]</scope>
    <source>
        <strain evidence="12">UCSC1</strain>
    </source>
</reference>
<dbReference type="InterPro" id="IPR047873">
    <property type="entry name" value="Ribosomal_uL16"/>
</dbReference>
<dbReference type="Gene3D" id="3.90.1170.10">
    <property type="entry name" value="Ribosomal protein L10e/L16"/>
    <property type="match status" value="1"/>
</dbReference>
<dbReference type="InterPro" id="IPR015946">
    <property type="entry name" value="KH_dom-like_a/b"/>
</dbReference>
<dbReference type="OrthoDB" id="5393573at2759"/>
<dbReference type="NCBIfam" id="TIGR01164">
    <property type="entry name" value="rplP_bact"/>
    <property type="match status" value="1"/>
</dbReference>
<dbReference type="SUPFAM" id="SSF54821">
    <property type="entry name" value="Ribosomal protein S3 C-terminal domain"/>
    <property type="match status" value="1"/>
</dbReference>
<dbReference type="PANTHER" id="PTHR11760">
    <property type="entry name" value="30S/40S RIBOSOMAL PROTEIN S3"/>
    <property type="match status" value="1"/>
</dbReference>
<evidence type="ECO:0000256" key="9">
    <source>
        <dbReference type="PROSITE-ProRule" id="PRU00118"/>
    </source>
</evidence>
<dbReference type="AlphaFoldDB" id="A0A420HQS6"/>
<dbReference type="PROSITE" id="PS50823">
    <property type="entry name" value="KH_TYPE_2"/>
    <property type="match status" value="1"/>
</dbReference>
<dbReference type="HAMAP" id="MF_01309_B">
    <property type="entry name" value="Ribosomal_uS3_B"/>
    <property type="match status" value="1"/>
</dbReference>
<comment type="similarity">
    <text evidence="1">Belongs to the universal ribosomal protein uL16 family.</text>
</comment>
<comment type="caution">
    <text evidence="12">The sequence shown here is derived from an EMBL/GenBank/DDBJ whole genome shotgun (WGS) entry which is preliminary data.</text>
</comment>
<dbReference type="InterPro" id="IPR004044">
    <property type="entry name" value="KH_dom_type_2"/>
</dbReference>
<accession>A0A420HQS6</accession>
<dbReference type="EMBL" id="MCBR01017185">
    <property type="protein sequence ID" value="RKF59824.1"/>
    <property type="molecule type" value="Genomic_DNA"/>
</dbReference>
<evidence type="ECO:0000256" key="2">
    <source>
        <dbReference type="ARBA" id="ARBA00010761"/>
    </source>
</evidence>
<keyword evidence="6 10" id="KW-0687">Ribonucleoprotein</keyword>
<dbReference type="InterPro" id="IPR057258">
    <property type="entry name" value="Ribosomal_uS3"/>
</dbReference>
<keyword evidence="3" id="KW-0699">rRNA-binding</keyword>
<evidence type="ECO:0000256" key="1">
    <source>
        <dbReference type="ARBA" id="ARBA00008931"/>
    </source>
</evidence>
<feature type="domain" description="KH type-2" evidence="11">
    <location>
        <begin position="30"/>
        <end position="98"/>
    </location>
</feature>
<dbReference type="FunFam" id="3.30.1140.32:FF:000001">
    <property type="entry name" value="30S ribosomal protein S3"/>
    <property type="match status" value="1"/>
</dbReference>
<proteinExistence type="inferred from homology"/>
<dbReference type="Pfam" id="PF00189">
    <property type="entry name" value="Ribosomal_S3_C"/>
    <property type="match status" value="1"/>
</dbReference>
<dbReference type="GO" id="GO:0006412">
    <property type="term" value="P:translation"/>
    <property type="evidence" value="ECO:0007669"/>
    <property type="project" value="InterPro"/>
</dbReference>
<evidence type="ECO:0000313" key="12">
    <source>
        <dbReference type="EMBL" id="RKF59824.1"/>
    </source>
</evidence>
<dbReference type="Gene3D" id="3.30.300.20">
    <property type="match status" value="1"/>
</dbReference>
<dbReference type="InterPro" id="IPR004087">
    <property type="entry name" value="KH_dom"/>
</dbReference>
<keyword evidence="5 10" id="KW-0689">Ribosomal protein</keyword>
<dbReference type="InterPro" id="IPR009019">
    <property type="entry name" value="KH_sf_prok-type"/>
</dbReference>
<dbReference type="PANTHER" id="PTHR11760:SF19">
    <property type="entry name" value="SMALL RIBOSOMAL SUBUNIT PROTEIN US3C"/>
    <property type="match status" value="1"/>
</dbReference>
<evidence type="ECO:0000256" key="3">
    <source>
        <dbReference type="ARBA" id="ARBA00022730"/>
    </source>
</evidence>
<dbReference type="GO" id="GO:0019843">
    <property type="term" value="F:rRNA binding"/>
    <property type="evidence" value="ECO:0007669"/>
    <property type="project" value="UniProtKB-KW"/>
</dbReference>
<dbReference type="PROSITE" id="PS00701">
    <property type="entry name" value="RIBOSOMAL_L16_2"/>
    <property type="match status" value="1"/>
</dbReference>
<keyword evidence="4 9" id="KW-0694">RNA-binding</keyword>